<organism evidence="1 2">
    <name type="scientific">Lysinibacillus composti</name>
    <dbReference type="NCBI Taxonomy" id="720633"/>
    <lineage>
        <taxon>Bacteria</taxon>
        <taxon>Bacillati</taxon>
        <taxon>Bacillota</taxon>
        <taxon>Bacilli</taxon>
        <taxon>Bacillales</taxon>
        <taxon>Bacillaceae</taxon>
        <taxon>Lysinibacillus</taxon>
    </lineage>
</organism>
<gene>
    <name evidence="1" type="ORF">EBB45_14825</name>
</gene>
<sequence>MQSNSINLINTLEFLENNILLKNSEAFYLQDPIAMKLGVNEAVFLNKLHELLEESTLEKDGYKWLRRTYTAWQIQFAFWSFRTIEGVIQKLERQGYIITSSTNDSLLDNTKLYRIDYNKIEKEFL</sequence>
<protein>
    <submittedName>
        <fullName evidence="1">Uncharacterized protein</fullName>
    </submittedName>
</protein>
<keyword evidence="2" id="KW-1185">Reference proteome</keyword>
<dbReference type="OrthoDB" id="1258529at2"/>
<proteinExistence type="predicted"/>
<evidence type="ECO:0000313" key="1">
    <source>
        <dbReference type="EMBL" id="RQW73840.1"/>
    </source>
</evidence>
<dbReference type="RefSeq" id="WP_124766084.1">
    <property type="nucleotide sequence ID" value="NZ_JAFBDY010000025.1"/>
</dbReference>
<accession>A0A3N9UBL6</accession>
<name>A0A3N9UBL6_9BACI</name>
<dbReference type="EMBL" id="RRCT01000015">
    <property type="protein sequence ID" value="RQW73840.1"/>
    <property type="molecule type" value="Genomic_DNA"/>
</dbReference>
<dbReference type="AlphaFoldDB" id="A0A3N9UBL6"/>
<dbReference type="Proteomes" id="UP000274033">
    <property type="component" value="Unassembled WGS sequence"/>
</dbReference>
<evidence type="ECO:0000313" key="2">
    <source>
        <dbReference type="Proteomes" id="UP000274033"/>
    </source>
</evidence>
<reference evidence="1 2" key="1">
    <citation type="journal article" date="2013" name="J. Microbiol.">
        <title>Lysinibacillus chungkukjangi sp. nov., isolated from Chungkukjang, Korean fermented soybean food.</title>
        <authorList>
            <person name="Kim S.J."/>
            <person name="Jang Y.H."/>
            <person name="Hamada M."/>
            <person name="Ahn J.H."/>
            <person name="Weon H.Y."/>
            <person name="Suzuki K."/>
            <person name="Whang K.S."/>
            <person name="Kwon S.W."/>
        </authorList>
    </citation>
    <scope>NUCLEOTIDE SEQUENCE [LARGE SCALE GENOMIC DNA]</scope>
    <source>
        <strain evidence="1 2">MCCC 1A12701</strain>
    </source>
</reference>
<comment type="caution">
    <text evidence="1">The sequence shown here is derived from an EMBL/GenBank/DDBJ whole genome shotgun (WGS) entry which is preliminary data.</text>
</comment>